<comment type="catalytic activity">
    <reaction evidence="18">
        <text>ATP + H2O = ADP + phosphate + H(+)</text>
        <dbReference type="Rhea" id="RHEA:13065"/>
        <dbReference type="ChEBI" id="CHEBI:15377"/>
        <dbReference type="ChEBI" id="CHEBI:15378"/>
        <dbReference type="ChEBI" id="CHEBI:30616"/>
        <dbReference type="ChEBI" id="CHEBI:43474"/>
        <dbReference type="ChEBI" id="CHEBI:456216"/>
    </reaction>
</comment>
<evidence type="ECO:0000256" key="10">
    <source>
        <dbReference type="ARBA" id="ARBA00022801"/>
    </source>
</evidence>
<dbReference type="GO" id="GO:0070192">
    <property type="term" value="P:chromosome organization involved in meiotic cell cycle"/>
    <property type="evidence" value="ECO:0007669"/>
    <property type="project" value="TreeGrafter"/>
</dbReference>
<evidence type="ECO:0000313" key="23">
    <source>
        <dbReference type="Proteomes" id="UP000243217"/>
    </source>
</evidence>
<feature type="coiled-coil region" evidence="19">
    <location>
        <begin position="217"/>
        <end position="275"/>
    </location>
</feature>
<feature type="domain" description="Rad50/SbcC-type AAA" evidence="21">
    <location>
        <begin position="6"/>
        <end position="240"/>
    </location>
</feature>
<evidence type="ECO:0000256" key="9">
    <source>
        <dbReference type="ARBA" id="ARBA00022763"/>
    </source>
</evidence>
<comment type="caution">
    <text evidence="22">The sequence shown here is derived from an EMBL/GenBank/DDBJ whole genome shotgun (WGS) entry which is preliminary data.</text>
</comment>
<dbReference type="NCBIfam" id="TIGR00606">
    <property type="entry name" value="rad50"/>
    <property type="match status" value="1"/>
</dbReference>
<evidence type="ECO:0000256" key="5">
    <source>
        <dbReference type="ARBA" id="ARBA00017893"/>
    </source>
</evidence>
<evidence type="ECO:0000256" key="16">
    <source>
        <dbReference type="ARBA" id="ARBA00023242"/>
    </source>
</evidence>
<keyword evidence="15" id="KW-0234">DNA repair</keyword>
<keyword evidence="6" id="KW-0158">Chromosome</keyword>
<dbReference type="GO" id="GO:0005524">
    <property type="term" value="F:ATP binding"/>
    <property type="evidence" value="ECO:0007669"/>
    <property type="project" value="UniProtKB-KW"/>
</dbReference>
<evidence type="ECO:0000259" key="21">
    <source>
        <dbReference type="Pfam" id="PF13476"/>
    </source>
</evidence>
<evidence type="ECO:0000256" key="13">
    <source>
        <dbReference type="ARBA" id="ARBA00022842"/>
    </source>
</evidence>
<keyword evidence="8" id="KW-0547">Nucleotide-binding</keyword>
<evidence type="ECO:0000256" key="6">
    <source>
        <dbReference type="ARBA" id="ARBA00022454"/>
    </source>
</evidence>
<proteinExistence type="inferred from homology"/>
<evidence type="ECO:0000256" key="3">
    <source>
        <dbReference type="ARBA" id="ARBA00004286"/>
    </source>
</evidence>
<sequence length="1342" mass="154766">MSSIEKLSIRGIRSFYPGRDETIDFNQPLTVILGANGCGKTTIIECLKVSCTGSLPPSARSGQSFIHDPKIRGDVEVKASVRLRFKSRAGQTMVVQRTFRLQQMKTNCKFQAMDGVVRMINEHGEKVSINQKCSELDKHIPDLLGVSKAVLESVIFCHQEESNWPLQEGAVLKKRFDDIFESARYTKALEAIKKLKKDRLTMAKDMKRDLDVIGEQVKRVRDMESQLEARQAKLEELKDEFALMSGEIDQLQKAAEDTEKELERIRAVHAQLREQQSIVKQKADEIERVYRQMGREMIESTESLEEILANYDSILAIKQKEVQELQAKEAQLNEELVNLDRRERQLVHEKGVLEATMNQQKEALRTRADLASEIGSQYGITTFSAVASAVEVRVFWGRLQEVVAQNEAKVKELEVNFRKSDDEWSTKLTAISAKVHHCNETLQTKARELAMMKRKEETLLIELNKAGGSMDTASSQRESSLAEARLTEAEAKLAAARESNAAISLKQDILNVEREDNEIAFDLRAIEDQITILRTFERDEIALEHKRNEHEGQTKSLKDALSNIAIVTLQKAPAIETLNEDRTKLEASVFDLKRKMDESHSKYKGLECSMAEAQVKKRTDEQSVTKLRQKLDKLNTDKLVEWKQLLTQHELTPDSALSKLENLYLEAKDKTQSRKNTILFLRTYMKKGQNDHACPLCQRGLTQEEETLFTQLIREKMDDAKNQEKIIKAEQNEKAAFETWKRCEALFPLHIEATRLDEELQRKVPDLEAQYQSIRNLETQLQEAKMEFENLQTRHKEATQTLQQLTSLQSKQEDLVINARRLKDDEDHLTSERAVRLGGNPPTLAFAQTRRDAKQHALQECQTKLKRLQRELQMIQENQQVLQNEVHKYREEKSQINQRQADREKAREARDQLRGQIKTLQDEIATYQRDLPALQRDLQQSKNEQLLSRETAQRSMASARETLSKSSNDRRRYEEKNKQVEKFALQNLSGQANELAGQLQTLACLKSEKKQSVEQIQPEKSMAMRALDENINLKRQIEDNLAFRRLQQEVENAKQRVAETTQMLSQYMSIQEAENVVKQAKEKLNRTKENRAVFTGKQQQLQEMVREIQVQLQSREYKNIDEKQRHKLIDYETTMMAVSDLDKYYKALDISLMEYHSKKIEEINAIIRNLWQITYRGQDIDTIELVSGQETGAKSGRSYNYRVVMRKDNTVLDMRGRCSAGQKVLAGLVIRLALAETFCLNCGILALDEPTTNLDSANKLGLAQAISDILKARENQHNFQLICITHDEEFVQMLNRSQLMGGNRPEFFWTVSREELAPRYYCSKIEKKNWSSDFVYCPVNDI</sequence>
<feature type="compositionally biased region" description="Basic and acidic residues" evidence="20">
    <location>
        <begin position="967"/>
        <end position="977"/>
    </location>
</feature>
<evidence type="ECO:0000256" key="11">
    <source>
        <dbReference type="ARBA" id="ARBA00022833"/>
    </source>
</evidence>
<dbReference type="GO" id="GO:0051880">
    <property type="term" value="F:G-quadruplex DNA binding"/>
    <property type="evidence" value="ECO:0007669"/>
    <property type="project" value="TreeGrafter"/>
</dbReference>
<feature type="region of interest" description="Disordered" evidence="20">
    <location>
        <begin position="890"/>
        <end position="909"/>
    </location>
</feature>
<dbReference type="EMBL" id="JNBS01000927">
    <property type="protein sequence ID" value="OQS03355.1"/>
    <property type="molecule type" value="Genomic_DNA"/>
</dbReference>
<dbReference type="OrthoDB" id="18797at2759"/>
<dbReference type="InterPro" id="IPR027417">
    <property type="entry name" value="P-loop_NTPase"/>
</dbReference>
<dbReference type="GO" id="GO:0000794">
    <property type="term" value="C:condensed nuclear chromosome"/>
    <property type="evidence" value="ECO:0007669"/>
    <property type="project" value="TreeGrafter"/>
</dbReference>
<dbReference type="GO" id="GO:0007004">
    <property type="term" value="P:telomere maintenance via telomerase"/>
    <property type="evidence" value="ECO:0007669"/>
    <property type="project" value="TreeGrafter"/>
</dbReference>
<feature type="coiled-coil region" evidence="19">
    <location>
        <begin position="479"/>
        <end position="506"/>
    </location>
</feature>
<protein>
    <recommendedName>
        <fullName evidence="5">DNA repair protein RAD50</fullName>
    </recommendedName>
</protein>
<dbReference type="GO" id="GO:0046872">
    <property type="term" value="F:metal ion binding"/>
    <property type="evidence" value="ECO:0007669"/>
    <property type="project" value="UniProtKB-KW"/>
</dbReference>
<keyword evidence="7" id="KW-0479">Metal-binding</keyword>
<keyword evidence="17" id="KW-0469">Meiosis</keyword>
<keyword evidence="11" id="KW-0862">Zinc</keyword>
<evidence type="ECO:0000256" key="14">
    <source>
        <dbReference type="ARBA" id="ARBA00023054"/>
    </source>
</evidence>
<gene>
    <name evidence="22" type="ORF">THRCLA_04348</name>
</gene>
<dbReference type="PANTHER" id="PTHR18867">
    <property type="entry name" value="RAD50"/>
    <property type="match status" value="1"/>
</dbReference>
<keyword evidence="14 19" id="KW-0175">Coiled coil</keyword>
<dbReference type="GO" id="GO:0043047">
    <property type="term" value="F:single-stranded telomeric DNA binding"/>
    <property type="evidence" value="ECO:0007669"/>
    <property type="project" value="TreeGrafter"/>
</dbReference>
<evidence type="ECO:0000256" key="2">
    <source>
        <dbReference type="ARBA" id="ARBA00004123"/>
    </source>
</evidence>
<comment type="similarity">
    <text evidence="4">Belongs to the SMC family. RAD50 subfamily.</text>
</comment>
<keyword evidence="10" id="KW-0378">Hydrolase</keyword>
<evidence type="ECO:0000256" key="12">
    <source>
        <dbReference type="ARBA" id="ARBA00022840"/>
    </source>
</evidence>
<evidence type="ECO:0000256" key="1">
    <source>
        <dbReference type="ARBA" id="ARBA00001947"/>
    </source>
</evidence>
<organism evidence="22 23">
    <name type="scientific">Thraustotheca clavata</name>
    <dbReference type="NCBI Taxonomy" id="74557"/>
    <lineage>
        <taxon>Eukaryota</taxon>
        <taxon>Sar</taxon>
        <taxon>Stramenopiles</taxon>
        <taxon>Oomycota</taxon>
        <taxon>Saprolegniomycetes</taxon>
        <taxon>Saprolegniales</taxon>
        <taxon>Achlyaceae</taxon>
        <taxon>Thraustotheca</taxon>
    </lineage>
</organism>
<dbReference type="Gene3D" id="3.40.50.300">
    <property type="entry name" value="P-loop containing nucleotide triphosphate hydrolases"/>
    <property type="match status" value="2"/>
</dbReference>
<dbReference type="STRING" id="74557.A0A1V9ZZA5"/>
<evidence type="ECO:0000313" key="22">
    <source>
        <dbReference type="EMBL" id="OQS03355.1"/>
    </source>
</evidence>
<dbReference type="GO" id="GO:0006302">
    <property type="term" value="P:double-strand break repair"/>
    <property type="evidence" value="ECO:0007669"/>
    <property type="project" value="InterPro"/>
</dbReference>
<accession>A0A1V9ZZA5</accession>
<dbReference type="GO" id="GO:0016887">
    <property type="term" value="F:ATP hydrolysis activity"/>
    <property type="evidence" value="ECO:0007669"/>
    <property type="project" value="InterPro"/>
</dbReference>
<evidence type="ECO:0000256" key="4">
    <source>
        <dbReference type="ARBA" id="ARBA00009439"/>
    </source>
</evidence>
<keyword evidence="23" id="KW-1185">Reference proteome</keyword>
<dbReference type="SUPFAM" id="SSF52540">
    <property type="entry name" value="P-loop containing nucleoside triphosphate hydrolases"/>
    <property type="match status" value="2"/>
</dbReference>
<keyword evidence="9" id="KW-0227">DNA damage</keyword>
<dbReference type="FunFam" id="3.40.50.300:FF:000593">
    <property type="entry name" value="DNA repair protein RAD50"/>
    <property type="match status" value="1"/>
</dbReference>
<dbReference type="GO" id="GO:0030870">
    <property type="term" value="C:Mre11 complex"/>
    <property type="evidence" value="ECO:0007669"/>
    <property type="project" value="InterPro"/>
</dbReference>
<dbReference type="InterPro" id="IPR038729">
    <property type="entry name" value="Rad50/SbcC_AAA"/>
</dbReference>
<name>A0A1V9ZZA5_9STRA</name>
<evidence type="ECO:0000256" key="15">
    <source>
        <dbReference type="ARBA" id="ARBA00023204"/>
    </source>
</evidence>
<evidence type="ECO:0000256" key="18">
    <source>
        <dbReference type="ARBA" id="ARBA00049360"/>
    </source>
</evidence>
<feature type="coiled-coil region" evidence="19">
    <location>
        <begin position="575"/>
        <end position="637"/>
    </location>
</feature>
<evidence type="ECO:0000256" key="8">
    <source>
        <dbReference type="ARBA" id="ARBA00022741"/>
    </source>
</evidence>
<evidence type="ECO:0000256" key="17">
    <source>
        <dbReference type="ARBA" id="ARBA00023254"/>
    </source>
</evidence>
<dbReference type="Proteomes" id="UP000243217">
    <property type="component" value="Unassembled WGS sequence"/>
</dbReference>
<keyword evidence="12" id="KW-0067">ATP-binding</keyword>
<comment type="cofactor">
    <cofactor evidence="1">
        <name>Zn(2+)</name>
        <dbReference type="ChEBI" id="CHEBI:29105"/>
    </cofactor>
</comment>
<keyword evidence="13" id="KW-0460">Magnesium</keyword>
<dbReference type="GO" id="GO:0000722">
    <property type="term" value="P:telomere maintenance via recombination"/>
    <property type="evidence" value="ECO:0007669"/>
    <property type="project" value="UniProtKB-ARBA"/>
</dbReference>
<reference evidence="22 23" key="1">
    <citation type="journal article" date="2014" name="Genome Biol. Evol.">
        <title>The secreted proteins of Achlya hypogyna and Thraustotheca clavata identify the ancestral oomycete secretome and reveal gene acquisitions by horizontal gene transfer.</title>
        <authorList>
            <person name="Misner I."/>
            <person name="Blouin N."/>
            <person name="Leonard G."/>
            <person name="Richards T.A."/>
            <person name="Lane C.E."/>
        </authorList>
    </citation>
    <scope>NUCLEOTIDE SEQUENCE [LARGE SCALE GENOMIC DNA]</scope>
    <source>
        <strain evidence="22 23">ATCC 34112</strain>
    </source>
</reference>
<dbReference type="InterPro" id="IPR004584">
    <property type="entry name" value="Rad50_eukaryotes"/>
</dbReference>
<keyword evidence="16" id="KW-0539">Nucleus</keyword>
<feature type="coiled-coil region" evidence="19">
    <location>
        <begin position="308"/>
        <end position="349"/>
    </location>
</feature>
<feature type="coiled-coil region" evidence="19">
    <location>
        <begin position="1043"/>
        <end position="1097"/>
    </location>
</feature>
<dbReference type="PANTHER" id="PTHR18867:SF12">
    <property type="entry name" value="DNA REPAIR PROTEIN RAD50"/>
    <property type="match status" value="1"/>
</dbReference>
<feature type="region of interest" description="Disordered" evidence="20">
    <location>
        <begin position="949"/>
        <end position="977"/>
    </location>
</feature>
<feature type="coiled-coil region" evidence="19">
    <location>
        <begin position="767"/>
        <end position="808"/>
    </location>
</feature>
<evidence type="ECO:0000256" key="20">
    <source>
        <dbReference type="SAM" id="MobiDB-lite"/>
    </source>
</evidence>
<dbReference type="GO" id="GO:0003691">
    <property type="term" value="F:double-stranded telomeric DNA binding"/>
    <property type="evidence" value="ECO:0007669"/>
    <property type="project" value="TreeGrafter"/>
</dbReference>
<evidence type="ECO:0000256" key="7">
    <source>
        <dbReference type="ARBA" id="ARBA00022723"/>
    </source>
</evidence>
<dbReference type="Pfam" id="PF13476">
    <property type="entry name" value="AAA_23"/>
    <property type="match status" value="1"/>
</dbReference>
<evidence type="ECO:0000256" key="19">
    <source>
        <dbReference type="SAM" id="Coils"/>
    </source>
</evidence>
<comment type="subcellular location">
    <subcellularLocation>
        <location evidence="3">Chromosome</location>
    </subcellularLocation>
    <subcellularLocation>
        <location evidence="2">Nucleus</location>
    </subcellularLocation>
</comment>